<gene>
    <name evidence="2" type="ORF">E3N84_10035</name>
</gene>
<organism evidence="2 3">
    <name type="scientific">Terrimesophilobacter mesophilus</name>
    <dbReference type="NCBI Taxonomy" id="433647"/>
    <lineage>
        <taxon>Bacteria</taxon>
        <taxon>Bacillati</taxon>
        <taxon>Actinomycetota</taxon>
        <taxon>Actinomycetes</taxon>
        <taxon>Micrococcales</taxon>
        <taxon>Microbacteriaceae</taxon>
        <taxon>Terrimesophilobacter</taxon>
    </lineage>
</organism>
<dbReference type="AlphaFoldDB" id="A0A4V3I9Q5"/>
<dbReference type="GO" id="GO:0000150">
    <property type="term" value="F:DNA strand exchange activity"/>
    <property type="evidence" value="ECO:0007669"/>
    <property type="project" value="InterPro"/>
</dbReference>
<comment type="caution">
    <text evidence="2">The sequence shown here is derived from an EMBL/GenBank/DDBJ whole genome shotgun (WGS) entry which is preliminary data.</text>
</comment>
<dbReference type="Pfam" id="PF02796">
    <property type="entry name" value="HTH_7"/>
    <property type="match status" value="1"/>
</dbReference>
<reference evidence="2 3" key="1">
    <citation type="submission" date="2019-03" db="EMBL/GenBank/DDBJ databases">
        <title>Genomics of glacier-inhabiting Cryobacterium strains.</title>
        <authorList>
            <person name="Liu Q."/>
            <person name="Xin Y.-H."/>
        </authorList>
    </citation>
    <scope>NUCLEOTIDE SEQUENCE [LARGE SCALE GENOMIC DNA]</scope>
    <source>
        <strain evidence="2 3">CGMCC 1.10440</strain>
    </source>
</reference>
<accession>A0A4V3I9Q5</accession>
<evidence type="ECO:0000313" key="3">
    <source>
        <dbReference type="Proteomes" id="UP000298488"/>
    </source>
</evidence>
<name>A0A4V3I9Q5_9MICO</name>
<dbReference type="Gene3D" id="1.10.10.60">
    <property type="entry name" value="Homeodomain-like"/>
    <property type="match status" value="2"/>
</dbReference>
<proteinExistence type="predicted"/>
<dbReference type="InterPro" id="IPR009057">
    <property type="entry name" value="Homeodomain-like_sf"/>
</dbReference>
<dbReference type="EMBL" id="SOFI01000003">
    <property type="protein sequence ID" value="TFB80338.1"/>
    <property type="molecule type" value="Genomic_DNA"/>
</dbReference>
<dbReference type="Proteomes" id="UP000298488">
    <property type="component" value="Unassembled WGS sequence"/>
</dbReference>
<dbReference type="SUPFAM" id="SSF46689">
    <property type="entry name" value="Homeodomain-like"/>
    <property type="match status" value="1"/>
</dbReference>
<feature type="domain" description="Resolvase HTH" evidence="1">
    <location>
        <begin position="105"/>
        <end position="146"/>
    </location>
</feature>
<evidence type="ECO:0000313" key="2">
    <source>
        <dbReference type="EMBL" id="TFB80338.1"/>
    </source>
</evidence>
<keyword evidence="3" id="KW-1185">Reference proteome</keyword>
<dbReference type="OrthoDB" id="4555585at2"/>
<dbReference type="GO" id="GO:0003677">
    <property type="term" value="F:DNA binding"/>
    <property type="evidence" value="ECO:0007669"/>
    <property type="project" value="InterPro"/>
</dbReference>
<evidence type="ECO:0000259" key="1">
    <source>
        <dbReference type="Pfam" id="PF02796"/>
    </source>
</evidence>
<sequence>MQFSKRFHVDSQPASSPVVDLSTADADKWVSLLKLLHGSIKPQSAPDYEGVALIRQRQRRLTTAEAERMIERYKDGVMVHELAAEFGCHRTTITERLKSAGVKIRLRAATTKQVNDMIRLYESGLSMEKVADEVGISARTVFNYLKQRGVATRDAHGRKRPSMQPHERKQEG</sequence>
<dbReference type="InterPro" id="IPR006120">
    <property type="entry name" value="Resolvase_HTH_dom"/>
</dbReference>
<protein>
    <recommendedName>
        <fullName evidence="1">Resolvase HTH domain-containing protein</fullName>
    </recommendedName>
</protein>